<keyword evidence="5" id="KW-0482">Metalloprotease</keyword>
<dbReference type="EMBL" id="JBDXSU010000009">
    <property type="protein sequence ID" value="MFB5191117.1"/>
    <property type="molecule type" value="Genomic_DNA"/>
</dbReference>
<dbReference type="SUPFAM" id="SSF102712">
    <property type="entry name" value="JAB1/MPN domain"/>
    <property type="match status" value="1"/>
</dbReference>
<evidence type="ECO:0000256" key="5">
    <source>
        <dbReference type="ARBA" id="ARBA00023049"/>
    </source>
</evidence>
<evidence type="ECO:0000256" key="2">
    <source>
        <dbReference type="ARBA" id="ARBA00022723"/>
    </source>
</evidence>
<dbReference type="PANTHER" id="PTHR34858">
    <property type="entry name" value="CYSO-CYSTEINE PEPTIDASE"/>
    <property type="match status" value="1"/>
</dbReference>
<dbReference type="InterPro" id="IPR028090">
    <property type="entry name" value="JAB_dom_prok"/>
</dbReference>
<evidence type="ECO:0000256" key="3">
    <source>
        <dbReference type="ARBA" id="ARBA00022801"/>
    </source>
</evidence>
<dbReference type="Pfam" id="PF14464">
    <property type="entry name" value="Prok-JAB"/>
    <property type="match status" value="1"/>
</dbReference>
<comment type="caution">
    <text evidence="7">The sequence shown here is derived from an EMBL/GenBank/DDBJ whole genome shotgun (WGS) entry which is preliminary data.</text>
</comment>
<reference evidence="7 8" key="1">
    <citation type="journal article" date="2024" name="Int. J. Mol. Sci.">
        <title>Exploration of Alicyclobacillus spp. Genome in Search of Antibiotic Resistance.</title>
        <authorList>
            <person name="Bucka-Kolendo J."/>
            <person name="Kiousi D.E."/>
            <person name="Dekowska A."/>
            <person name="Mikolajczuk-Szczyrba A."/>
            <person name="Karadedos D.M."/>
            <person name="Michael P."/>
            <person name="Galanis A."/>
            <person name="Sokolowska B."/>
        </authorList>
    </citation>
    <scope>NUCLEOTIDE SEQUENCE [LARGE SCALE GENOMIC DNA]</scope>
    <source>
        <strain evidence="7 8">KKP 3000</strain>
    </source>
</reference>
<organism evidence="7 8">
    <name type="scientific">Alicyclobacillus fastidiosus</name>
    <dbReference type="NCBI Taxonomy" id="392011"/>
    <lineage>
        <taxon>Bacteria</taxon>
        <taxon>Bacillati</taxon>
        <taxon>Bacillota</taxon>
        <taxon>Bacilli</taxon>
        <taxon>Bacillales</taxon>
        <taxon>Alicyclobacillaceae</taxon>
        <taxon>Alicyclobacillus</taxon>
    </lineage>
</organism>
<evidence type="ECO:0000259" key="6">
    <source>
        <dbReference type="Pfam" id="PF14464"/>
    </source>
</evidence>
<evidence type="ECO:0000313" key="7">
    <source>
        <dbReference type="EMBL" id="MFB5191117.1"/>
    </source>
</evidence>
<evidence type="ECO:0000256" key="1">
    <source>
        <dbReference type="ARBA" id="ARBA00022670"/>
    </source>
</evidence>
<keyword evidence="1" id="KW-0645">Protease</keyword>
<accession>A0ABV5AHH5</accession>
<dbReference type="Proteomes" id="UP001579974">
    <property type="component" value="Unassembled WGS sequence"/>
</dbReference>
<protein>
    <submittedName>
        <fullName evidence="7">Mov34/MPN/PAD-1 family protein</fullName>
    </submittedName>
</protein>
<keyword evidence="4" id="KW-0862">Zinc</keyword>
<dbReference type="Gene3D" id="3.40.140.10">
    <property type="entry name" value="Cytidine Deaminase, domain 2"/>
    <property type="match status" value="1"/>
</dbReference>
<dbReference type="PANTHER" id="PTHR34858:SF1">
    <property type="entry name" value="CYSO-CYSTEINE PEPTIDASE"/>
    <property type="match status" value="1"/>
</dbReference>
<sequence length="132" mass="14390">MWSKSTRTEFLSSMLVLRLVEQAEAALPNECVGFIVRKGPRCFILPLPALATPSRVYVHPDVLLDAAMALDCGGVELVATYHSHPDGTAEPSSNDNLFSAWSYTHVLLYRSAGQWATQIYAWSSSVAATSDS</sequence>
<proteinExistence type="predicted"/>
<keyword evidence="8" id="KW-1185">Reference proteome</keyword>
<dbReference type="InterPro" id="IPR051929">
    <property type="entry name" value="VirAsm_ModProt"/>
</dbReference>
<keyword evidence="3" id="KW-0378">Hydrolase</keyword>
<dbReference type="RefSeq" id="WP_275476574.1">
    <property type="nucleotide sequence ID" value="NZ_CP162940.1"/>
</dbReference>
<feature type="domain" description="JAB" evidence="6">
    <location>
        <begin position="15"/>
        <end position="102"/>
    </location>
</feature>
<evidence type="ECO:0000256" key="4">
    <source>
        <dbReference type="ARBA" id="ARBA00022833"/>
    </source>
</evidence>
<name>A0ABV5AHH5_9BACL</name>
<evidence type="ECO:0000313" key="8">
    <source>
        <dbReference type="Proteomes" id="UP001579974"/>
    </source>
</evidence>
<gene>
    <name evidence="7" type="ORF">KKP3000_004621</name>
</gene>
<keyword evidence="2" id="KW-0479">Metal-binding</keyword>